<keyword evidence="2" id="KW-0288">FMN</keyword>
<organism evidence="4 5">
    <name type="scientific">Mogibacterium kristiansenii</name>
    <dbReference type="NCBI Taxonomy" id="2606708"/>
    <lineage>
        <taxon>Bacteria</taxon>
        <taxon>Bacillati</taxon>
        <taxon>Bacillota</taxon>
        <taxon>Clostridia</taxon>
        <taxon>Peptostreptococcales</taxon>
        <taxon>Anaerovoracaceae</taxon>
        <taxon>Mogibacterium</taxon>
    </lineage>
</organism>
<keyword evidence="5" id="KW-1185">Reference proteome</keyword>
<dbReference type="AlphaFoldDB" id="A0A6N7XFY7"/>
<dbReference type="InterPro" id="IPR005025">
    <property type="entry name" value="FMN_Rdtase-like_dom"/>
</dbReference>
<dbReference type="InterPro" id="IPR051796">
    <property type="entry name" value="ISF_SsuE-like"/>
</dbReference>
<name>A0A6N7XFY7_9FIRM</name>
<proteinExistence type="predicted"/>
<comment type="caution">
    <text evidence="4">The sequence shown here is derived from an EMBL/GenBank/DDBJ whole genome shotgun (WGS) entry which is preliminary data.</text>
</comment>
<evidence type="ECO:0000313" key="5">
    <source>
        <dbReference type="Proteomes" id="UP000469424"/>
    </source>
</evidence>
<accession>A0A6N7XFY7</accession>
<dbReference type="PANTHER" id="PTHR43278">
    <property type="entry name" value="NAD(P)H-DEPENDENT FMN-CONTAINING OXIDOREDUCTASE YWQN-RELATED"/>
    <property type="match status" value="1"/>
</dbReference>
<dbReference type="GO" id="GO:0016491">
    <property type="term" value="F:oxidoreductase activity"/>
    <property type="evidence" value="ECO:0007669"/>
    <property type="project" value="InterPro"/>
</dbReference>
<keyword evidence="1" id="KW-0285">Flavoprotein</keyword>
<dbReference type="RefSeq" id="WP_154553703.1">
    <property type="nucleotide sequence ID" value="NZ_VUNA01000003.1"/>
</dbReference>
<dbReference type="InterPro" id="IPR029039">
    <property type="entry name" value="Flavoprotein-like_sf"/>
</dbReference>
<sequence length="330" mass="36543">MKILGVSLGTKNGNNDTMCRVALEEAQKMGAEIEFIHLFDWDIQTCSGCVACSRGLVTGKGMICTRKDDFAALYEKMVEADGLLFVDPIYESGASGLFHIITDRMGPGHDTGLLFGANMQMKEAGKEGLPDRLFQQKACSFVGIGGSDWAVRVETDHAMLAMSPGWKVIDNDFFSWSKDVIMQDDKVERMKEIGRNLVEAAQQIIEDNANCHEFPIAELTEKSYWKGKEGACPHCQGNAFYIYPGTTTAECELCGLQGTLKIKDGAFKLEFDPATEWHAHDTISGKKAHGDDIFENEGRLMNLYKDPEFKARKAHYTAVCEPTPSPSKNN</sequence>
<reference evidence="4 5" key="1">
    <citation type="submission" date="2019-08" db="EMBL/GenBank/DDBJ databases">
        <title>In-depth cultivation of the pig gut microbiome towards novel bacterial diversity and tailored functional studies.</title>
        <authorList>
            <person name="Wylensek D."/>
            <person name="Hitch T.C.A."/>
            <person name="Clavel T."/>
        </authorList>
    </citation>
    <scope>NUCLEOTIDE SEQUENCE [LARGE SCALE GENOMIC DNA]</scope>
    <source>
        <strain evidence="4 5">WCA-MUC-591-APC-4B</strain>
    </source>
</reference>
<gene>
    <name evidence="4" type="ORF">FYJ65_02090</name>
</gene>
<feature type="domain" description="NADPH-dependent FMN reductase-like" evidence="3">
    <location>
        <begin position="1"/>
        <end position="177"/>
    </location>
</feature>
<dbReference type="SUPFAM" id="SSF52218">
    <property type="entry name" value="Flavoproteins"/>
    <property type="match status" value="1"/>
</dbReference>
<dbReference type="Gene3D" id="3.40.50.360">
    <property type="match status" value="1"/>
</dbReference>
<dbReference type="Pfam" id="PF03358">
    <property type="entry name" value="FMN_red"/>
    <property type="match status" value="1"/>
</dbReference>
<dbReference type="Proteomes" id="UP000469424">
    <property type="component" value="Unassembled WGS sequence"/>
</dbReference>
<evidence type="ECO:0000313" key="4">
    <source>
        <dbReference type="EMBL" id="MST70138.1"/>
    </source>
</evidence>
<evidence type="ECO:0000259" key="3">
    <source>
        <dbReference type="Pfam" id="PF03358"/>
    </source>
</evidence>
<dbReference type="EMBL" id="VUNA01000003">
    <property type="protein sequence ID" value="MST70138.1"/>
    <property type="molecule type" value="Genomic_DNA"/>
</dbReference>
<evidence type="ECO:0000256" key="2">
    <source>
        <dbReference type="ARBA" id="ARBA00022643"/>
    </source>
</evidence>
<dbReference type="PANTHER" id="PTHR43278:SF1">
    <property type="entry name" value="IRON-SULFUR FLAVOPROTEIN MJ1083"/>
    <property type="match status" value="1"/>
</dbReference>
<protein>
    <submittedName>
        <fullName evidence="4">Flavodoxin family protein</fullName>
    </submittedName>
</protein>
<evidence type="ECO:0000256" key="1">
    <source>
        <dbReference type="ARBA" id="ARBA00022630"/>
    </source>
</evidence>